<name>A0A7Z1S305_9VIBR</name>
<reference evidence="4" key="2">
    <citation type="journal article" date="2018" name="Nature">
        <title>A major lineage of non-tailed dsDNA viruses as unrecognized killers of marine bacteria.</title>
        <authorList>
            <person name="Kauffman K.M."/>
            <person name="Hussain F.A."/>
            <person name="Yang J."/>
            <person name="Arevalo P."/>
            <person name="Brown J.M."/>
            <person name="Chang W.K."/>
            <person name="VanInsberghe D."/>
            <person name="Elsherbini J."/>
            <person name="Sharma R.S."/>
            <person name="Cutler M.B."/>
            <person name="Kelly L."/>
            <person name="Polz M.F."/>
        </authorList>
    </citation>
    <scope>NUCLEOTIDE SEQUENCE</scope>
    <source>
        <strain evidence="4">10N.222.46.E12</strain>
    </source>
</reference>
<dbReference type="PANTHER" id="PTHR45138">
    <property type="entry name" value="REGULATORY COMPONENTS OF SENSORY TRANSDUCTION SYSTEM"/>
    <property type="match status" value="1"/>
</dbReference>
<dbReference type="InterPro" id="IPR003018">
    <property type="entry name" value="GAF"/>
</dbReference>
<dbReference type="InterPro" id="IPR050469">
    <property type="entry name" value="Diguanylate_Cyclase"/>
</dbReference>
<organism evidence="4">
    <name type="scientific">Vibrio cyclitrophicus</name>
    <dbReference type="NCBI Taxonomy" id="47951"/>
    <lineage>
        <taxon>Bacteria</taxon>
        <taxon>Pseudomonadati</taxon>
        <taxon>Pseudomonadota</taxon>
        <taxon>Gammaproteobacteria</taxon>
        <taxon>Vibrionales</taxon>
        <taxon>Vibrionaceae</taxon>
        <taxon>Vibrio</taxon>
    </lineage>
</organism>
<protein>
    <recommendedName>
        <fullName evidence="1">diguanylate cyclase</fullName>
        <ecNumber evidence="1">2.7.7.65</ecNumber>
    </recommendedName>
</protein>
<dbReference type="EC" id="2.7.7.65" evidence="1"/>
<dbReference type="RefSeq" id="WP_010440561.1">
    <property type="nucleotide sequence ID" value="NZ_CAWNSP010000014.1"/>
</dbReference>
<dbReference type="NCBIfam" id="TIGR00254">
    <property type="entry name" value="GGDEF"/>
    <property type="match status" value="1"/>
</dbReference>
<proteinExistence type="predicted"/>
<dbReference type="InterPro" id="IPR029016">
    <property type="entry name" value="GAF-like_dom_sf"/>
</dbReference>
<dbReference type="CDD" id="cd01949">
    <property type="entry name" value="GGDEF"/>
    <property type="match status" value="1"/>
</dbReference>
<dbReference type="Pfam" id="PF00990">
    <property type="entry name" value="GGDEF"/>
    <property type="match status" value="1"/>
</dbReference>
<dbReference type="SMART" id="SM00267">
    <property type="entry name" value="GGDEF"/>
    <property type="match status" value="1"/>
</dbReference>
<evidence type="ECO:0000256" key="1">
    <source>
        <dbReference type="ARBA" id="ARBA00012528"/>
    </source>
</evidence>
<evidence type="ECO:0000256" key="2">
    <source>
        <dbReference type="ARBA" id="ARBA00034247"/>
    </source>
</evidence>
<dbReference type="EMBL" id="MDBS01000021">
    <property type="protein sequence ID" value="PMP30430.1"/>
    <property type="molecule type" value="Genomic_DNA"/>
</dbReference>
<dbReference type="Gene3D" id="3.30.70.270">
    <property type="match status" value="1"/>
</dbReference>
<dbReference type="InterPro" id="IPR043128">
    <property type="entry name" value="Rev_trsase/Diguanyl_cyclase"/>
</dbReference>
<dbReference type="SUPFAM" id="SSF55073">
    <property type="entry name" value="Nucleotide cyclase"/>
    <property type="match status" value="1"/>
</dbReference>
<evidence type="ECO:0000313" key="4">
    <source>
        <dbReference type="EMBL" id="PMP30430.1"/>
    </source>
</evidence>
<feature type="domain" description="GGDEF" evidence="3">
    <location>
        <begin position="210"/>
        <end position="334"/>
    </location>
</feature>
<reference evidence="4" key="1">
    <citation type="submission" date="2016-07" db="EMBL/GenBank/DDBJ databases">
        <authorList>
            <person name="Kauffman K."/>
            <person name="Arevalo P."/>
            <person name="Polz M.F."/>
        </authorList>
    </citation>
    <scope>NUCLEOTIDE SEQUENCE</scope>
    <source>
        <strain evidence="4">10N.222.46.E12</strain>
    </source>
</reference>
<dbReference type="Gene3D" id="3.30.450.40">
    <property type="match status" value="1"/>
</dbReference>
<dbReference type="PANTHER" id="PTHR45138:SF9">
    <property type="entry name" value="DIGUANYLATE CYCLASE DGCM-RELATED"/>
    <property type="match status" value="1"/>
</dbReference>
<comment type="catalytic activity">
    <reaction evidence="2">
        <text>2 GTP = 3',3'-c-di-GMP + 2 diphosphate</text>
        <dbReference type="Rhea" id="RHEA:24898"/>
        <dbReference type="ChEBI" id="CHEBI:33019"/>
        <dbReference type="ChEBI" id="CHEBI:37565"/>
        <dbReference type="ChEBI" id="CHEBI:58805"/>
        <dbReference type="EC" id="2.7.7.65"/>
    </reaction>
</comment>
<dbReference type="GO" id="GO:0052621">
    <property type="term" value="F:diguanylate cyclase activity"/>
    <property type="evidence" value="ECO:0007669"/>
    <property type="project" value="UniProtKB-EC"/>
</dbReference>
<dbReference type="SMART" id="SM00065">
    <property type="entry name" value="GAF"/>
    <property type="match status" value="1"/>
</dbReference>
<dbReference type="InterPro" id="IPR000160">
    <property type="entry name" value="GGDEF_dom"/>
</dbReference>
<dbReference type="SUPFAM" id="SSF55781">
    <property type="entry name" value="GAF domain-like"/>
    <property type="match status" value="1"/>
</dbReference>
<evidence type="ECO:0000259" key="3">
    <source>
        <dbReference type="PROSITE" id="PS50887"/>
    </source>
</evidence>
<accession>A0A7Z1S305</accession>
<dbReference type="InterPro" id="IPR029787">
    <property type="entry name" value="Nucleotide_cyclase"/>
</dbReference>
<sequence length="334" mass="37097">MEQQFLLEGHRAVNRLLRKLALGMDRKDLNHKIIQLTEQLFGQRMASILLLNSKSNTLHIECAPNLPDFYNQQIEGIGIGVGIGSCGEAAALKKAVMVSDINTHSNWAPFLTLTNQANLHACWSVPIISSHGHVLGTFAIYSRCISEPHEFELEILELLASLYSVALEKYELENQLNFFASHDSLTHCLNRRALLSEAKKVLVKRCFADKVMACLFVDVDKFKSINDTYGHSFGDDVLLAVAKVLDEATTACAKVGRYGGDEFVVFSCFDTEQKVSDFYHSLEKALDKALYINGVQFSVSVGIACEKSPKGLDQLIASADKSMYQIKQAKAKKE</sequence>
<dbReference type="AlphaFoldDB" id="A0A7Z1S305"/>
<dbReference type="GeneID" id="50230864"/>
<comment type="caution">
    <text evidence="4">The sequence shown here is derived from an EMBL/GenBank/DDBJ whole genome shotgun (WGS) entry which is preliminary data.</text>
</comment>
<gene>
    <name evidence="4" type="ORF">BCS90_15280</name>
</gene>
<dbReference type="Pfam" id="PF13185">
    <property type="entry name" value="GAF_2"/>
    <property type="match status" value="1"/>
</dbReference>
<dbReference type="PROSITE" id="PS50887">
    <property type="entry name" value="GGDEF"/>
    <property type="match status" value="1"/>
</dbReference>